<sequence>MSRLKRAIVVVLDGVGVGENPDAAAYGDEGASSIEHCARALGGLELPHLGKLGLGNITPIQGTPPEPQPLGAYGSMIETAAGKDSVAGHWELMGVVLQQPLPTYPDGFPDELVSAFEQAIGRRVIGNKVASGTEIIKELGEEHVRTGRPILYTSADSVFQIAAHQDVIPLDELYRICQIARDMLTGENAVGRVIARPFIGQPGSFVRTEHRRDFALAPTGITLLDELKDAGKAVIGIGKIEDLFAGRGLTERDHTETNREGMAAALRWLERDFEGLLFVNLVEFDMLWGHRRDSQGYAQALHDVDNWLPEVQRLLRPDDALFIVADHGVDPTFRGTDHTRERIPLLAYGQPIRPATNLGTRGSFADLGQTLAEVFQVAPLAAGNSFAQAVGLL</sequence>
<accession>A0A326UT02</accession>
<dbReference type="InterPro" id="IPR006124">
    <property type="entry name" value="Metalloenzyme"/>
</dbReference>
<comment type="caution">
    <text evidence="9">The sequence shown here is derived from an EMBL/GenBank/DDBJ whole genome shotgun (WGS) entry which is preliminary data.</text>
</comment>
<dbReference type="PIRSF" id="PIRSF001491">
    <property type="entry name" value="Ppentomutase"/>
    <property type="match status" value="1"/>
</dbReference>
<evidence type="ECO:0000256" key="1">
    <source>
        <dbReference type="ARBA" id="ARBA00010373"/>
    </source>
</evidence>
<dbReference type="InterPro" id="IPR010045">
    <property type="entry name" value="DeoB"/>
</dbReference>
<feature type="binding site" evidence="6">
    <location>
        <position position="338"/>
    </location>
    <ligand>
        <name>Mn(2+)</name>
        <dbReference type="ChEBI" id="CHEBI:29035"/>
        <label>2</label>
    </ligand>
</feature>
<keyword evidence="4 6" id="KW-0464">Manganese</keyword>
<evidence type="ECO:0000256" key="2">
    <source>
        <dbReference type="ARBA" id="ARBA00022490"/>
    </source>
</evidence>
<dbReference type="SUPFAM" id="SSF143856">
    <property type="entry name" value="DeoB insert domain-like"/>
    <property type="match status" value="1"/>
</dbReference>
<evidence type="ECO:0000313" key="10">
    <source>
        <dbReference type="Proteomes" id="UP000248806"/>
    </source>
</evidence>
<dbReference type="HAMAP" id="MF_00740">
    <property type="entry name" value="Phosphopentomut"/>
    <property type="match status" value="1"/>
</dbReference>
<dbReference type="OrthoDB" id="9769930at2"/>
<keyword evidence="10" id="KW-1185">Reference proteome</keyword>
<dbReference type="InterPro" id="IPR024052">
    <property type="entry name" value="Phosphopentomutase_DeoB_cap_sf"/>
</dbReference>
<proteinExistence type="inferred from homology"/>
<organism evidence="9 10">
    <name type="scientific">Thermosporothrix hazakensis</name>
    <dbReference type="NCBI Taxonomy" id="644383"/>
    <lineage>
        <taxon>Bacteria</taxon>
        <taxon>Bacillati</taxon>
        <taxon>Chloroflexota</taxon>
        <taxon>Ktedonobacteria</taxon>
        <taxon>Ktedonobacterales</taxon>
        <taxon>Thermosporotrichaceae</taxon>
        <taxon>Thermosporothrix</taxon>
    </lineage>
</organism>
<evidence type="ECO:0000256" key="5">
    <source>
        <dbReference type="ARBA" id="ARBA00023235"/>
    </source>
</evidence>
<feature type="binding site" evidence="6">
    <location>
        <position position="13"/>
    </location>
    <ligand>
        <name>Mn(2+)</name>
        <dbReference type="ChEBI" id="CHEBI:29035"/>
        <label>1</label>
    </ligand>
</feature>
<dbReference type="GO" id="GO:0006018">
    <property type="term" value="P:2-deoxyribose 1-phosphate catabolic process"/>
    <property type="evidence" value="ECO:0007669"/>
    <property type="project" value="UniProtKB-UniRule"/>
</dbReference>
<comment type="subcellular location">
    <subcellularLocation>
        <location evidence="6">Cytoplasm</location>
    </subcellularLocation>
</comment>
<dbReference type="GO" id="GO:0005829">
    <property type="term" value="C:cytosol"/>
    <property type="evidence" value="ECO:0007669"/>
    <property type="project" value="TreeGrafter"/>
</dbReference>
<name>A0A326UT02_THEHA</name>
<evidence type="ECO:0000313" key="9">
    <source>
        <dbReference type="EMBL" id="PZW35843.1"/>
    </source>
</evidence>
<protein>
    <recommendedName>
        <fullName evidence="6 7">Phosphopentomutase</fullName>
        <ecNumber evidence="6 7">5.4.2.7</ecNumber>
    </recommendedName>
    <alternativeName>
        <fullName evidence="6">Phosphodeoxyribomutase</fullName>
    </alternativeName>
</protein>
<dbReference type="FunFam" id="3.30.70.1250:FF:000001">
    <property type="entry name" value="Phosphopentomutase"/>
    <property type="match status" value="1"/>
</dbReference>
<dbReference type="GO" id="GO:0030145">
    <property type="term" value="F:manganese ion binding"/>
    <property type="evidence" value="ECO:0007669"/>
    <property type="project" value="UniProtKB-UniRule"/>
</dbReference>
<evidence type="ECO:0000256" key="7">
    <source>
        <dbReference type="NCBIfam" id="TIGR01696"/>
    </source>
</evidence>
<dbReference type="EC" id="5.4.2.7" evidence="6 7"/>
<comment type="pathway">
    <text evidence="6">Carbohydrate degradation; 2-deoxy-D-ribose 1-phosphate degradation; D-glyceraldehyde 3-phosphate and acetaldehyde from 2-deoxy-alpha-D-ribose 1-phosphate: step 1/2.</text>
</comment>
<evidence type="ECO:0000256" key="3">
    <source>
        <dbReference type="ARBA" id="ARBA00022723"/>
    </source>
</evidence>
<feature type="binding site" evidence="6">
    <location>
        <position position="327"/>
    </location>
    <ligand>
        <name>Mn(2+)</name>
        <dbReference type="ChEBI" id="CHEBI:29035"/>
        <label>1</label>
    </ligand>
</feature>
<dbReference type="Gene3D" id="3.40.720.10">
    <property type="entry name" value="Alkaline Phosphatase, subunit A"/>
    <property type="match status" value="1"/>
</dbReference>
<comment type="similarity">
    <text evidence="1 6">Belongs to the phosphopentomutase family.</text>
</comment>
<gene>
    <name evidence="6" type="primary">deoB</name>
    <name evidence="9" type="ORF">EI42_00006</name>
</gene>
<feature type="binding site" evidence="6">
    <location>
        <position position="326"/>
    </location>
    <ligand>
        <name>Mn(2+)</name>
        <dbReference type="ChEBI" id="CHEBI:29035"/>
        <label>1</label>
    </ligand>
</feature>
<dbReference type="SUPFAM" id="SSF53649">
    <property type="entry name" value="Alkaline phosphatase-like"/>
    <property type="match status" value="1"/>
</dbReference>
<dbReference type="EMBL" id="QKUF01000001">
    <property type="protein sequence ID" value="PZW35843.1"/>
    <property type="molecule type" value="Genomic_DNA"/>
</dbReference>
<keyword evidence="3 6" id="KW-0479">Metal-binding</keyword>
<comment type="function">
    <text evidence="6">Isomerase that catalyzes the conversion of deoxy-ribose 1-phosphate (dRib-1-P) and ribose 1-phosphate (Rib-1-P) to deoxy-ribose 5-phosphate (dRib-5-P) and ribose 5-phosphate (Rib-5-P), respectively.</text>
</comment>
<evidence type="ECO:0000256" key="4">
    <source>
        <dbReference type="ARBA" id="ARBA00023211"/>
    </source>
</evidence>
<comment type="catalytic activity">
    <reaction evidence="6">
        <text>alpha-D-ribose 1-phosphate = D-ribose 5-phosphate</text>
        <dbReference type="Rhea" id="RHEA:18793"/>
        <dbReference type="ChEBI" id="CHEBI:57720"/>
        <dbReference type="ChEBI" id="CHEBI:78346"/>
        <dbReference type="EC" id="5.4.2.7"/>
    </reaction>
</comment>
<feature type="binding site" evidence="6">
    <location>
        <position position="290"/>
    </location>
    <ligand>
        <name>Mn(2+)</name>
        <dbReference type="ChEBI" id="CHEBI:29035"/>
        <label>2</label>
    </ligand>
</feature>
<dbReference type="Pfam" id="PF01676">
    <property type="entry name" value="Metalloenzyme"/>
    <property type="match status" value="1"/>
</dbReference>
<dbReference type="GO" id="GO:0043094">
    <property type="term" value="P:metabolic compound salvage"/>
    <property type="evidence" value="ECO:0007669"/>
    <property type="project" value="UniProtKB-UniRule"/>
</dbReference>
<dbReference type="AlphaFoldDB" id="A0A326UT02"/>
<comment type="catalytic activity">
    <reaction evidence="6">
        <text>2-deoxy-alpha-D-ribose 1-phosphate = 2-deoxy-D-ribose 5-phosphate</text>
        <dbReference type="Rhea" id="RHEA:27658"/>
        <dbReference type="ChEBI" id="CHEBI:57259"/>
        <dbReference type="ChEBI" id="CHEBI:62877"/>
        <dbReference type="EC" id="5.4.2.7"/>
    </reaction>
</comment>
<keyword evidence="2 6" id="KW-0963">Cytoplasm</keyword>
<dbReference type="NCBIfam" id="NF003766">
    <property type="entry name" value="PRK05362.1"/>
    <property type="match status" value="1"/>
</dbReference>
<keyword evidence="5 6" id="KW-0413">Isomerase</keyword>
<dbReference type="GO" id="GO:0006015">
    <property type="term" value="P:5-phosphoribose 1-diphosphate biosynthetic process"/>
    <property type="evidence" value="ECO:0007669"/>
    <property type="project" value="UniProtKB-UniPathway"/>
</dbReference>
<dbReference type="NCBIfam" id="TIGR01696">
    <property type="entry name" value="deoB"/>
    <property type="match status" value="1"/>
</dbReference>
<dbReference type="GO" id="GO:0008973">
    <property type="term" value="F:phosphopentomutase activity"/>
    <property type="evidence" value="ECO:0007669"/>
    <property type="project" value="UniProtKB-UniRule"/>
</dbReference>
<dbReference type="PANTHER" id="PTHR21110">
    <property type="entry name" value="PHOSPHOPENTOMUTASE"/>
    <property type="match status" value="1"/>
</dbReference>
<evidence type="ECO:0000259" key="8">
    <source>
        <dbReference type="Pfam" id="PF01676"/>
    </source>
</evidence>
<feature type="domain" description="Metalloenzyme" evidence="8">
    <location>
        <begin position="5"/>
        <end position="377"/>
    </location>
</feature>
<dbReference type="RefSeq" id="WP_111317478.1">
    <property type="nucleotide sequence ID" value="NZ_BIFX01000001.1"/>
</dbReference>
<reference evidence="9 10" key="1">
    <citation type="submission" date="2018-06" db="EMBL/GenBank/DDBJ databases">
        <title>Genomic Encyclopedia of Archaeal and Bacterial Type Strains, Phase II (KMG-II): from individual species to whole genera.</title>
        <authorList>
            <person name="Goeker M."/>
        </authorList>
    </citation>
    <scope>NUCLEOTIDE SEQUENCE [LARGE SCALE GENOMIC DNA]</scope>
    <source>
        <strain evidence="9 10">ATCC BAA-1881</strain>
    </source>
</reference>
<dbReference type="UniPathway" id="UPA00087">
    <property type="reaction ID" value="UER00173"/>
</dbReference>
<dbReference type="Gene3D" id="3.30.70.1250">
    <property type="entry name" value="Phosphopentomutase"/>
    <property type="match status" value="1"/>
</dbReference>
<dbReference type="InterPro" id="IPR017850">
    <property type="entry name" value="Alkaline_phosphatase_core_sf"/>
</dbReference>
<evidence type="ECO:0000256" key="6">
    <source>
        <dbReference type="HAMAP-Rule" id="MF_00740"/>
    </source>
</evidence>
<dbReference type="GO" id="GO:0000287">
    <property type="term" value="F:magnesium ion binding"/>
    <property type="evidence" value="ECO:0007669"/>
    <property type="project" value="UniProtKB-UniRule"/>
</dbReference>
<comment type="cofactor">
    <cofactor evidence="6">
        <name>Mn(2+)</name>
        <dbReference type="ChEBI" id="CHEBI:29035"/>
    </cofactor>
    <text evidence="6">Binds 2 manganese ions.</text>
</comment>
<dbReference type="Proteomes" id="UP000248806">
    <property type="component" value="Unassembled WGS sequence"/>
</dbReference>
<feature type="binding site" evidence="6">
    <location>
        <position position="285"/>
    </location>
    <ligand>
        <name>Mn(2+)</name>
        <dbReference type="ChEBI" id="CHEBI:29035"/>
        <label>2</label>
    </ligand>
</feature>
<dbReference type="CDD" id="cd16009">
    <property type="entry name" value="PPM"/>
    <property type="match status" value="1"/>
</dbReference>
<dbReference type="GO" id="GO:0009117">
    <property type="term" value="P:nucleotide metabolic process"/>
    <property type="evidence" value="ECO:0007669"/>
    <property type="project" value="UniProtKB-UniRule"/>
</dbReference>
<dbReference type="PANTHER" id="PTHR21110:SF0">
    <property type="entry name" value="PHOSPHOPENTOMUTASE"/>
    <property type="match status" value="1"/>
</dbReference>